<evidence type="ECO:0000259" key="1">
    <source>
        <dbReference type="Pfam" id="PF01593"/>
    </source>
</evidence>
<proteinExistence type="predicted"/>
<accession>A0ABP8VYN5</accession>
<dbReference type="InterPro" id="IPR002937">
    <property type="entry name" value="Amino_oxidase"/>
</dbReference>
<dbReference type="Pfam" id="PF01593">
    <property type="entry name" value="Amino_oxidase"/>
    <property type="match status" value="1"/>
</dbReference>
<sequence length="439" mass="45297">MSSTPPGPGAPAHAEVVVVGAGLAGLECARTLRDAGREVVVLEAGDQVGGRVRTDQVDGFLTDRGFQLLNPSYPALRHHVDVPALGLQSLPAGAALRTERGLLRAGHPLAAPRLLPDDARLALVRPRQTLAAARFVAPLVRAAATRRPAAALLSRGQDTTLRAALDRAGLHGDLRRLMDRFLAGVVLDEEGATSAAFVRLLLRSFALGTPGLPSAGMGALPHQLAAPLAGAVHLEHRVERIERTADGARVHHGGGSTGARHVVVATDGWAAEPLTGLAAPAPRGVVTQWWAVPDPPEHTGLLHLDGFARPRGPVVNCAVISAAAPTYAPAGRHLVQASAVWAAGAPAPQEQAMARHAAELLGAPGGPDGAAGWQLLVRHEVPLALPALAPPFAARPRVVERDGVVVAGDHRETASIQGALVSGARAARRVLEHPALAAS</sequence>
<dbReference type="Gene3D" id="3.50.50.60">
    <property type="entry name" value="FAD/NAD(P)-binding domain"/>
    <property type="match status" value="1"/>
</dbReference>
<keyword evidence="3" id="KW-1185">Reference proteome</keyword>
<reference evidence="3" key="1">
    <citation type="journal article" date="2019" name="Int. J. Syst. Evol. Microbiol.">
        <title>The Global Catalogue of Microorganisms (GCM) 10K type strain sequencing project: providing services to taxonomists for standard genome sequencing and annotation.</title>
        <authorList>
            <consortium name="The Broad Institute Genomics Platform"/>
            <consortium name="The Broad Institute Genome Sequencing Center for Infectious Disease"/>
            <person name="Wu L."/>
            <person name="Ma J."/>
        </authorList>
    </citation>
    <scope>NUCLEOTIDE SEQUENCE [LARGE SCALE GENOMIC DNA]</scope>
    <source>
        <strain evidence="3">JCM 18127</strain>
    </source>
</reference>
<dbReference type="EMBL" id="BAABIM010000001">
    <property type="protein sequence ID" value="GAA4674180.1"/>
    <property type="molecule type" value="Genomic_DNA"/>
</dbReference>
<protein>
    <submittedName>
        <fullName evidence="2">NAD(P)/FAD-dependent oxidoreductase</fullName>
    </submittedName>
</protein>
<organism evidence="2 3">
    <name type="scientific">Nocardioides nanhaiensis</name>
    <dbReference type="NCBI Taxonomy" id="1476871"/>
    <lineage>
        <taxon>Bacteria</taxon>
        <taxon>Bacillati</taxon>
        <taxon>Actinomycetota</taxon>
        <taxon>Actinomycetes</taxon>
        <taxon>Propionibacteriales</taxon>
        <taxon>Nocardioidaceae</taxon>
        <taxon>Nocardioides</taxon>
    </lineage>
</organism>
<evidence type="ECO:0000313" key="2">
    <source>
        <dbReference type="EMBL" id="GAA4674180.1"/>
    </source>
</evidence>
<dbReference type="RefSeq" id="WP_345263091.1">
    <property type="nucleotide sequence ID" value="NZ_BAABIM010000001.1"/>
</dbReference>
<gene>
    <name evidence="2" type="ORF">GCM10023226_09150</name>
</gene>
<comment type="caution">
    <text evidence="2">The sequence shown here is derived from an EMBL/GenBank/DDBJ whole genome shotgun (WGS) entry which is preliminary data.</text>
</comment>
<evidence type="ECO:0000313" key="3">
    <source>
        <dbReference type="Proteomes" id="UP001500621"/>
    </source>
</evidence>
<dbReference type="InterPro" id="IPR036188">
    <property type="entry name" value="FAD/NAD-bd_sf"/>
</dbReference>
<dbReference type="PANTHER" id="PTHR42841">
    <property type="entry name" value="AMINE OXIDASE"/>
    <property type="match status" value="1"/>
</dbReference>
<dbReference type="Proteomes" id="UP001500621">
    <property type="component" value="Unassembled WGS sequence"/>
</dbReference>
<name>A0ABP8VYN5_9ACTN</name>
<dbReference type="SUPFAM" id="SSF51905">
    <property type="entry name" value="FAD/NAD(P)-binding domain"/>
    <property type="match status" value="1"/>
</dbReference>
<feature type="domain" description="Amine oxidase" evidence="1">
    <location>
        <begin position="23"/>
        <end position="431"/>
    </location>
</feature>